<dbReference type="Proteomes" id="UP000318669">
    <property type="component" value="Unassembled WGS sequence"/>
</dbReference>
<reference evidence="3 4" key="1">
    <citation type="submission" date="2019-07" db="EMBL/GenBank/DDBJ databases">
        <title>Novel species of Flavobacterium.</title>
        <authorList>
            <person name="Liu Q."/>
            <person name="Xin Y.-H."/>
        </authorList>
    </citation>
    <scope>NUCLEOTIDE SEQUENCE [LARGE SCALE GENOMIC DNA]</scope>
    <source>
        <strain evidence="1 3">GSP39</strain>
        <strain evidence="2 4">GSR22</strain>
    </source>
</reference>
<dbReference type="Proteomes" id="UP000318528">
    <property type="component" value="Unassembled WGS sequence"/>
</dbReference>
<dbReference type="EMBL" id="VJZL01000001">
    <property type="protein sequence ID" value="TRX13531.1"/>
    <property type="molecule type" value="Genomic_DNA"/>
</dbReference>
<keyword evidence="3" id="KW-1185">Reference proteome</keyword>
<protein>
    <recommendedName>
        <fullName evidence="5">Protein SirB1 N-terminal domain-containing protein</fullName>
    </recommendedName>
</protein>
<dbReference type="RefSeq" id="WP_143385831.1">
    <property type="nucleotide sequence ID" value="NZ_VJZL01000001.1"/>
</dbReference>
<dbReference type="AlphaFoldDB" id="A0A553BYY0"/>
<name>A0A553BYY0_9FLAO</name>
<proteinExistence type="predicted"/>
<gene>
    <name evidence="2" type="ORF">FNW11_01375</name>
    <name evidence="1" type="ORF">FNW12_00865</name>
</gene>
<dbReference type="EMBL" id="VJZN01000001">
    <property type="protein sequence ID" value="TRX10487.1"/>
    <property type="molecule type" value="Genomic_DNA"/>
</dbReference>
<comment type="caution">
    <text evidence="2">The sequence shown here is derived from an EMBL/GenBank/DDBJ whole genome shotgun (WGS) entry which is preliminary data.</text>
</comment>
<evidence type="ECO:0000313" key="1">
    <source>
        <dbReference type="EMBL" id="TRX10487.1"/>
    </source>
</evidence>
<sequence>MKNIFLLLLPIISIGQVKLPTIPQPTQFTNYNNQNWSNPNNNILKALNPMDIIYGKDEQQRIQQQNQQIIQETQQREKQKETQMREIYTDINQSKSDINYNLPSFSNVKGTEQYRNVYEKMLTLNIENYSVKDLNFEIENAYLENKEDKAEFDQIIKNSGDYILAKMKELKYDTQSNVAKNYMLFQFFSENLTLKSNGLKHTPFKYDFVDYMGNKDWTKMFVSKLLKTKTGQCHSMPLLYLILAEQIQAEAYLSFSPNHSFIKFRDKNNKWYNIELTNGMFTAPSFLINSGYIKAEALQNHIYLQNLSKQELFSAFYVDLANGYIHKFGYDDFVEKVTDKALELYPNNVNAQMIKANYSAIRFEFVAKQLGINPRDNKQLQHIKGYPDTVALLQETNTQGKKVEQLGYTEMPAEAYESWLNSLKEAKRKQENETLNAQFKGTIIKTLKN</sequence>
<evidence type="ECO:0000313" key="3">
    <source>
        <dbReference type="Proteomes" id="UP000318528"/>
    </source>
</evidence>
<evidence type="ECO:0000313" key="2">
    <source>
        <dbReference type="EMBL" id="TRX13531.1"/>
    </source>
</evidence>
<evidence type="ECO:0000313" key="4">
    <source>
        <dbReference type="Proteomes" id="UP000318669"/>
    </source>
</evidence>
<accession>A0A553BYY0</accession>
<evidence type="ECO:0008006" key="5">
    <source>
        <dbReference type="Google" id="ProtNLM"/>
    </source>
</evidence>
<organism evidence="2 4">
    <name type="scientific">Flavobacterium gawalongense</name>
    <dbReference type="NCBI Taxonomy" id="2594432"/>
    <lineage>
        <taxon>Bacteria</taxon>
        <taxon>Pseudomonadati</taxon>
        <taxon>Bacteroidota</taxon>
        <taxon>Flavobacteriia</taxon>
        <taxon>Flavobacteriales</taxon>
        <taxon>Flavobacteriaceae</taxon>
        <taxon>Flavobacterium</taxon>
    </lineage>
</organism>
<dbReference type="OrthoDB" id="1041391at2"/>